<dbReference type="EMBL" id="DSMG01000036">
    <property type="protein sequence ID" value="HDX30348.1"/>
    <property type="molecule type" value="Genomic_DNA"/>
</dbReference>
<dbReference type="Gene3D" id="1.10.10.10">
    <property type="entry name" value="Winged helix-like DNA-binding domain superfamily/Winged helix DNA-binding domain"/>
    <property type="match status" value="1"/>
</dbReference>
<gene>
    <name evidence="4" type="ORF">ENQ20_02515</name>
</gene>
<feature type="domain" description="OmpR/PhoB-type" evidence="3">
    <location>
        <begin position="355"/>
        <end position="457"/>
    </location>
</feature>
<organism evidence="4">
    <name type="scientific">Caldilinea aerophila</name>
    <dbReference type="NCBI Taxonomy" id="133453"/>
    <lineage>
        <taxon>Bacteria</taxon>
        <taxon>Bacillati</taxon>
        <taxon>Chloroflexota</taxon>
        <taxon>Caldilineae</taxon>
        <taxon>Caldilineales</taxon>
        <taxon>Caldilineaceae</taxon>
        <taxon>Caldilinea</taxon>
    </lineage>
</organism>
<evidence type="ECO:0000259" key="3">
    <source>
        <dbReference type="PROSITE" id="PS51755"/>
    </source>
</evidence>
<dbReference type="InterPro" id="IPR027417">
    <property type="entry name" value="P-loop_NTPase"/>
</dbReference>
<keyword evidence="1 2" id="KW-0238">DNA-binding</keyword>
<dbReference type="CDD" id="cd00383">
    <property type="entry name" value="trans_reg_C"/>
    <property type="match status" value="1"/>
</dbReference>
<evidence type="ECO:0000256" key="2">
    <source>
        <dbReference type="PROSITE-ProRule" id="PRU01091"/>
    </source>
</evidence>
<dbReference type="PROSITE" id="PS51755">
    <property type="entry name" value="OMPR_PHOB"/>
    <property type="match status" value="1"/>
</dbReference>
<dbReference type="InterPro" id="IPR001867">
    <property type="entry name" value="OmpR/PhoB-type_DNA-bd"/>
</dbReference>
<reference evidence="4" key="1">
    <citation type="journal article" date="2020" name="mSystems">
        <title>Genome- and Community-Level Interaction Insights into Carbon Utilization and Element Cycling Functions of Hydrothermarchaeota in Hydrothermal Sediment.</title>
        <authorList>
            <person name="Zhou Z."/>
            <person name="Liu Y."/>
            <person name="Xu W."/>
            <person name="Pan J."/>
            <person name="Luo Z.H."/>
            <person name="Li M."/>
        </authorList>
    </citation>
    <scope>NUCLEOTIDE SEQUENCE [LARGE SCALE GENOMIC DNA]</scope>
    <source>
        <strain evidence="4">SpSt-289</strain>
    </source>
</reference>
<dbReference type="Gene3D" id="3.40.50.300">
    <property type="entry name" value="P-loop containing nucleotide triphosphate hydrolases"/>
    <property type="match status" value="1"/>
</dbReference>
<dbReference type="SMART" id="SM00862">
    <property type="entry name" value="Trans_reg_C"/>
    <property type="match status" value="1"/>
</dbReference>
<evidence type="ECO:0000313" key="4">
    <source>
        <dbReference type="EMBL" id="HDX30348.1"/>
    </source>
</evidence>
<dbReference type="InterPro" id="IPR016032">
    <property type="entry name" value="Sig_transdc_resp-reg_C-effctor"/>
</dbReference>
<protein>
    <recommendedName>
        <fullName evidence="3">OmpR/PhoB-type domain-containing protein</fullName>
    </recommendedName>
</protein>
<evidence type="ECO:0000256" key="1">
    <source>
        <dbReference type="ARBA" id="ARBA00023125"/>
    </source>
</evidence>
<dbReference type="GO" id="GO:0006355">
    <property type="term" value="P:regulation of DNA-templated transcription"/>
    <property type="evidence" value="ECO:0007669"/>
    <property type="project" value="InterPro"/>
</dbReference>
<feature type="DNA-binding region" description="OmpR/PhoB-type" evidence="2">
    <location>
        <begin position="355"/>
        <end position="457"/>
    </location>
</feature>
<accession>A0A7C1JVA0</accession>
<proteinExistence type="predicted"/>
<name>A0A7C1JVA0_9CHLR</name>
<dbReference type="SUPFAM" id="SSF46894">
    <property type="entry name" value="C-terminal effector domain of the bipartite response regulators"/>
    <property type="match status" value="1"/>
</dbReference>
<dbReference type="Pfam" id="PF00486">
    <property type="entry name" value="Trans_reg_C"/>
    <property type="match status" value="1"/>
</dbReference>
<comment type="caution">
    <text evidence="4">The sequence shown here is derived from an EMBL/GenBank/DDBJ whole genome shotgun (WGS) entry which is preliminary data.</text>
</comment>
<sequence length="458" mass="52842">MPLTLRLLNGDYMRRYDVENILRQLYAMQCVEVVGMSNIGKSALLRLLAQPDVWLKELGEAAQEFLPVYIDCNRILDLTEQGFSELVLRCLQEANPGFSMLPELVNAYDTLVAPQSDFQIPLSFSRGLTAALESTTKRLVLLFDEFDDPFIQIDARIFLNLRAVQDRHSRQIVYVTATGRPLPILNPDRRHGEFAELFGHRIWWLAPLTRSDTEQQIRRYMTAYEAAFTNADIDFIYQWSGGHPRMVEGICRLLHQALERAQSPLTDPLERWHFHRRLSGSLLEDDYLRRECSKIWEECTSEEKAELAALSVTDHTPDPAVIESLLRRHLLNRVEGRHQIFSRLLAEYAHRQSLPPRPATASLWVDSASGEVFVNGSPVETLTALEYKLIQLLFQNQNKIIDKYQIVTHVWGESYIDEVDDARIEKLVSRLRQKIEPDPASPRFLTTVRGRGYRLVIE</sequence>
<dbReference type="AlphaFoldDB" id="A0A7C1JVA0"/>
<dbReference type="GO" id="GO:0000160">
    <property type="term" value="P:phosphorelay signal transduction system"/>
    <property type="evidence" value="ECO:0007669"/>
    <property type="project" value="InterPro"/>
</dbReference>
<dbReference type="GO" id="GO:0003677">
    <property type="term" value="F:DNA binding"/>
    <property type="evidence" value="ECO:0007669"/>
    <property type="project" value="UniProtKB-UniRule"/>
</dbReference>
<dbReference type="SUPFAM" id="SSF52540">
    <property type="entry name" value="P-loop containing nucleoside triphosphate hydrolases"/>
    <property type="match status" value="1"/>
</dbReference>
<dbReference type="InterPro" id="IPR036388">
    <property type="entry name" value="WH-like_DNA-bd_sf"/>
</dbReference>